<proteinExistence type="predicted"/>
<keyword evidence="2" id="KW-0328">Glycosyltransferase</keyword>
<gene>
    <name evidence="2" type="ORF">EYM_01300</name>
</gene>
<dbReference type="Proteomes" id="UP000060778">
    <property type="component" value="Chromosome"/>
</dbReference>
<dbReference type="Gene3D" id="3.30.1310.20">
    <property type="entry name" value="PRTase-like"/>
    <property type="match status" value="1"/>
</dbReference>
<dbReference type="InterPro" id="IPR029057">
    <property type="entry name" value="PRTase-like"/>
</dbReference>
<evidence type="ECO:0000313" key="3">
    <source>
        <dbReference type="Proteomes" id="UP000060778"/>
    </source>
</evidence>
<evidence type="ECO:0000313" key="2">
    <source>
        <dbReference type="EMBL" id="ALU11462.1"/>
    </source>
</evidence>
<organism evidence="2 3">
    <name type="scientific">Ignicoccus islandicus DSM 13165</name>
    <dbReference type="NCBI Taxonomy" id="940295"/>
    <lineage>
        <taxon>Archaea</taxon>
        <taxon>Thermoproteota</taxon>
        <taxon>Thermoprotei</taxon>
        <taxon>Desulfurococcales</taxon>
        <taxon>Desulfurococcaceae</taxon>
        <taxon>Ignicoccus</taxon>
    </lineage>
</organism>
<dbReference type="CDD" id="cd06223">
    <property type="entry name" value="PRTases_typeI"/>
    <property type="match status" value="1"/>
</dbReference>
<evidence type="ECO:0000259" key="1">
    <source>
        <dbReference type="Pfam" id="PF00156"/>
    </source>
</evidence>
<dbReference type="SUPFAM" id="SSF53271">
    <property type="entry name" value="PRTase-like"/>
    <property type="match status" value="1"/>
</dbReference>
<dbReference type="OrthoDB" id="56536at2157"/>
<dbReference type="Pfam" id="PF00156">
    <property type="entry name" value="Pribosyltran"/>
    <property type="match status" value="1"/>
</dbReference>
<name>A0A0U3FHT0_9CREN</name>
<dbReference type="AlphaFoldDB" id="A0A0U3FHT0"/>
<dbReference type="Gene3D" id="3.40.50.2020">
    <property type="match status" value="1"/>
</dbReference>
<reference evidence="2 3" key="1">
    <citation type="submission" date="2013-11" db="EMBL/GenBank/DDBJ databases">
        <title>Comparative genomics of Ignicoccus.</title>
        <authorList>
            <person name="Podar M."/>
        </authorList>
    </citation>
    <scope>NUCLEOTIDE SEQUENCE [LARGE SCALE GENOMIC DNA]</scope>
    <source>
        <strain evidence="2 3">DSM 13165</strain>
    </source>
</reference>
<feature type="domain" description="Phosphoribosyltransferase" evidence="1">
    <location>
        <begin position="36"/>
        <end position="175"/>
    </location>
</feature>
<accession>A0A0U3FHT0</accession>
<sequence length="226" mass="24766">MGRIVFDENLVDLAPVFKDRRDAGRKLGTFLKKLDLVPDLIFAIPAGGVPVALEACKTLRSKMDLIIVKKVLYPWTTEAGFGAVSSLDFEVADVGLPEEVVKRQIEAALERVREREKLFRKGRPYPDLTGLKVCAIDDGIAAGYTMRVAVRSLKKLGAEEVWACAPTSSASGAEAVAQVADLVVILNLRTYYPFAVADAYENWYDLSDEEVLELLGEAEAEGCLIN</sequence>
<dbReference type="GeneID" id="30679672"/>
<keyword evidence="2" id="KW-0808">Transferase</keyword>
<protein>
    <submittedName>
        <fullName evidence="2">Phosphoribosyltransferase</fullName>
    </submittedName>
</protein>
<dbReference type="GO" id="GO:0016757">
    <property type="term" value="F:glycosyltransferase activity"/>
    <property type="evidence" value="ECO:0007669"/>
    <property type="project" value="UniProtKB-KW"/>
</dbReference>
<keyword evidence="3" id="KW-1185">Reference proteome</keyword>
<dbReference type="EMBL" id="CP006867">
    <property type="protein sequence ID" value="ALU11462.1"/>
    <property type="molecule type" value="Genomic_DNA"/>
</dbReference>
<dbReference type="STRING" id="940295.EYM_01300"/>
<dbReference type="RefSeq" id="WP_075049311.1">
    <property type="nucleotide sequence ID" value="NZ_CP006867.1"/>
</dbReference>
<dbReference type="PATRIC" id="fig|940295.4.peg.251"/>
<dbReference type="KEGG" id="iis:EYM_01300"/>
<dbReference type="InterPro" id="IPR000836">
    <property type="entry name" value="PRTase_dom"/>
</dbReference>